<name>A0AAV6VMV9_9ARAC</name>
<feature type="region of interest" description="Disordered" evidence="1">
    <location>
        <begin position="63"/>
        <end position="86"/>
    </location>
</feature>
<accession>A0AAV6VMV9</accession>
<dbReference type="Proteomes" id="UP000827092">
    <property type="component" value="Unassembled WGS sequence"/>
</dbReference>
<sequence>MTKNGLTSTTRSFFSNSENETSFRITGAGGEGTPLFMAIDWHLLKSVMSRLMFSLSPSKRKVADDESDSENVFPAKNSPCSSFAPS</sequence>
<feature type="compositionally biased region" description="Polar residues" evidence="1">
    <location>
        <begin position="1"/>
        <end position="11"/>
    </location>
</feature>
<keyword evidence="3" id="KW-1185">Reference proteome</keyword>
<dbReference type="AlphaFoldDB" id="A0AAV6VMV9"/>
<proteinExistence type="predicted"/>
<reference evidence="2 3" key="1">
    <citation type="journal article" date="2022" name="Nat. Ecol. Evol.">
        <title>A masculinizing supergene underlies an exaggerated male reproductive morph in a spider.</title>
        <authorList>
            <person name="Hendrickx F."/>
            <person name="De Corte Z."/>
            <person name="Sonet G."/>
            <person name="Van Belleghem S.M."/>
            <person name="Kostlbacher S."/>
            <person name="Vangestel C."/>
        </authorList>
    </citation>
    <scope>NUCLEOTIDE SEQUENCE [LARGE SCALE GENOMIC DNA]</scope>
    <source>
        <strain evidence="2">W744_W776</strain>
    </source>
</reference>
<feature type="region of interest" description="Disordered" evidence="1">
    <location>
        <begin position="1"/>
        <end position="27"/>
    </location>
</feature>
<protein>
    <submittedName>
        <fullName evidence="2">Uncharacterized protein</fullName>
    </submittedName>
</protein>
<evidence type="ECO:0000256" key="1">
    <source>
        <dbReference type="SAM" id="MobiDB-lite"/>
    </source>
</evidence>
<evidence type="ECO:0000313" key="2">
    <source>
        <dbReference type="EMBL" id="KAG8197884.1"/>
    </source>
</evidence>
<gene>
    <name evidence="2" type="ORF">JTE90_020264</name>
</gene>
<organism evidence="2 3">
    <name type="scientific">Oedothorax gibbosus</name>
    <dbReference type="NCBI Taxonomy" id="931172"/>
    <lineage>
        <taxon>Eukaryota</taxon>
        <taxon>Metazoa</taxon>
        <taxon>Ecdysozoa</taxon>
        <taxon>Arthropoda</taxon>
        <taxon>Chelicerata</taxon>
        <taxon>Arachnida</taxon>
        <taxon>Araneae</taxon>
        <taxon>Araneomorphae</taxon>
        <taxon>Entelegynae</taxon>
        <taxon>Araneoidea</taxon>
        <taxon>Linyphiidae</taxon>
        <taxon>Erigoninae</taxon>
        <taxon>Oedothorax</taxon>
    </lineage>
</organism>
<dbReference type="EMBL" id="JAFNEN010000047">
    <property type="protein sequence ID" value="KAG8197884.1"/>
    <property type="molecule type" value="Genomic_DNA"/>
</dbReference>
<comment type="caution">
    <text evidence="2">The sequence shown here is derived from an EMBL/GenBank/DDBJ whole genome shotgun (WGS) entry which is preliminary data.</text>
</comment>
<feature type="compositionally biased region" description="Low complexity" evidence="1">
    <location>
        <begin position="12"/>
        <end position="23"/>
    </location>
</feature>
<evidence type="ECO:0000313" key="3">
    <source>
        <dbReference type="Proteomes" id="UP000827092"/>
    </source>
</evidence>